<sequence length="141" mass="15681">MKAQPLKLLADKNNYANTDVTCLPNKLPNSLYMHRLHHPSIKGQPSVAVPTRVNSTTSTHPSYPMPAFTPDRSLFSSVNIAQGILEWIRPNSILYDGYSLAGDDSCLFISTAFKDSACYPSTAEWVQALLERESMPEPRPE</sequence>
<protein>
    <submittedName>
        <fullName evidence="2">Uncharacterized protein</fullName>
    </submittedName>
</protein>
<evidence type="ECO:0000313" key="2">
    <source>
        <dbReference type="EMBL" id="KIK53159.1"/>
    </source>
</evidence>
<proteinExistence type="predicted"/>
<feature type="region of interest" description="Disordered" evidence="1">
    <location>
        <begin position="43"/>
        <end position="63"/>
    </location>
</feature>
<evidence type="ECO:0000256" key="1">
    <source>
        <dbReference type="SAM" id="MobiDB-lite"/>
    </source>
</evidence>
<reference evidence="2 3" key="1">
    <citation type="submission" date="2014-04" db="EMBL/GenBank/DDBJ databases">
        <title>Evolutionary Origins and Diversification of the Mycorrhizal Mutualists.</title>
        <authorList>
            <consortium name="DOE Joint Genome Institute"/>
            <consortium name="Mycorrhizal Genomics Consortium"/>
            <person name="Kohler A."/>
            <person name="Kuo A."/>
            <person name="Nagy L.G."/>
            <person name="Floudas D."/>
            <person name="Copeland A."/>
            <person name="Barry K.W."/>
            <person name="Cichocki N."/>
            <person name="Veneault-Fourrey C."/>
            <person name="LaButti K."/>
            <person name="Lindquist E.A."/>
            <person name="Lipzen A."/>
            <person name="Lundell T."/>
            <person name="Morin E."/>
            <person name="Murat C."/>
            <person name="Riley R."/>
            <person name="Ohm R."/>
            <person name="Sun H."/>
            <person name="Tunlid A."/>
            <person name="Henrissat B."/>
            <person name="Grigoriev I.V."/>
            <person name="Hibbett D.S."/>
            <person name="Martin F."/>
        </authorList>
    </citation>
    <scope>NUCLEOTIDE SEQUENCE [LARGE SCALE GENOMIC DNA]</scope>
    <source>
        <strain evidence="2 3">FD-317 M1</strain>
    </source>
</reference>
<name>A0A0D0BU73_9AGAR</name>
<accession>A0A0D0BU73</accession>
<dbReference type="EMBL" id="KN834832">
    <property type="protein sequence ID" value="KIK53159.1"/>
    <property type="molecule type" value="Genomic_DNA"/>
</dbReference>
<evidence type="ECO:0000313" key="3">
    <source>
        <dbReference type="Proteomes" id="UP000053593"/>
    </source>
</evidence>
<gene>
    <name evidence="2" type="ORF">GYMLUDRAFT_88463</name>
</gene>
<organism evidence="2 3">
    <name type="scientific">Collybiopsis luxurians FD-317 M1</name>
    <dbReference type="NCBI Taxonomy" id="944289"/>
    <lineage>
        <taxon>Eukaryota</taxon>
        <taxon>Fungi</taxon>
        <taxon>Dikarya</taxon>
        <taxon>Basidiomycota</taxon>
        <taxon>Agaricomycotina</taxon>
        <taxon>Agaricomycetes</taxon>
        <taxon>Agaricomycetidae</taxon>
        <taxon>Agaricales</taxon>
        <taxon>Marasmiineae</taxon>
        <taxon>Omphalotaceae</taxon>
        <taxon>Collybiopsis</taxon>
        <taxon>Collybiopsis luxurians</taxon>
    </lineage>
</organism>
<dbReference type="HOGENOM" id="CLU_1825504_0_0_1"/>
<dbReference type="AlphaFoldDB" id="A0A0D0BU73"/>
<feature type="compositionally biased region" description="Polar residues" evidence="1">
    <location>
        <begin position="52"/>
        <end position="61"/>
    </location>
</feature>
<dbReference type="Proteomes" id="UP000053593">
    <property type="component" value="Unassembled WGS sequence"/>
</dbReference>
<keyword evidence="3" id="KW-1185">Reference proteome</keyword>